<sequence length="228" mass="25729">MTDPDRGSRKRVPPEAITDDTPWRLLVAVRHTRVEKPRGICLGRTPLALARSYLEEQREIAKELRTTGDLPGRPLAGGVIYTSPLERCRTLAGDLGVALGYPVREDPRLLEFDYGLWEGRPWEEIPREETGPWMENWQTRSPPGGESLPEMINRVQTFCEDLPGEGPALAITHEGVLRCLEHLFAHTDLDDFFRDSLPCGVIRRYRLPLPSHRLRPPPLTPGTGQTGQ</sequence>
<dbReference type="InterPro" id="IPR013078">
    <property type="entry name" value="His_Pase_superF_clade-1"/>
</dbReference>
<dbReference type="InterPro" id="IPR029033">
    <property type="entry name" value="His_PPase_superfam"/>
</dbReference>
<evidence type="ECO:0000313" key="2">
    <source>
        <dbReference type="Proteomes" id="UP000237350"/>
    </source>
</evidence>
<dbReference type="SMART" id="SM00855">
    <property type="entry name" value="PGAM"/>
    <property type="match status" value="1"/>
</dbReference>
<accession>A0A2S4K1H4</accession>
<organism evidence="1 2">
    <name type="scientific">Alkalispirochaeta sphaeroplastigenens</name>
    <dbReference type="NCBI Taxonomy" id="1187066"/>
    <lineage>
        <taxon>Bacteria</taxon>
        <taxon>Pseudomonadati</taxon>
        <taxon>Spirochaetota</taxon>
        <taxon>Spirochaetia</taxon>
        <taxon>Spirochaetales</taxon>
        <taxon>Spirochaetaceae</taxon>
        <taxon>Alkalispirochaeta</taxon>
    </lineage>
</organism>
<name>A0A2S4K1H4_9SPIO</name>
<dbReference type="AlphaFoldDB" id="A0A2S4K1H4"/>
<comment type="caution">
    <text evidence="1">The sequence shown here is derived from an EMBL/GenBank/DDBJ whole genome shotgun (WGS) entry which is preliminary data.</text>
</comment>
<evidence type="ECO:0008006" key="3">
    <source>
        <dbReference type="Google" id="ProtNLM"/>
    </source>
</evidence>
<dbReference type="Proteomes" id="UP000237350">
    <property type="component" value="Unassembled WGS sequence"/>
</dbReference>
<reference evidence="2" key="1">
    <citation type="submission" date="2015-12" db="EMBL/GenBank/DDBJ databases">
        <authorList>
            <person name="Lodha T.D."/>
            <person name="Chintalapati S."/>
            <person name="Chintalapati V.R."/>
            <person name="Sravanthi T."/>
        </authorList>
    </citation>
    <scope>NUCLEOTIDE SEQUENCE [LARGE SCALE GENOMIC DNA]</scope>
    <source>
        <strain evidence="2">JC133</strain>
    </source>
</reference>
<dbReference type="RefSeq" id="WP_103678957.1">
    <property type="nucleotide sequence ID" value="NZ_LPWH01000001.1"/>
</dbReference>
<gene>
    <name evidence="1" type="ORF">AU468_00070</name>
</gene>
<dbReference type="SUPFAM" id="SSF53254">
    <property type="entry name" value="Phosphoglycerate mutase-like"/>
    <property type="match status" value="1"/>
</dbReference>
<evidence type="ECO:0000313" key="1">
    <source>
        <dbReference type="EMBL" id="POR05609.1"/>
    </source>
</evidence>
<dbReference type="OrthoDB" id="9781415at2"/>
<protein>
    <recommendedName>
        <fullName evidence="3">Phosphoglycerate mutase</fullName>
    </recommendedName>
</protein>
<dbReference type="Pfam" id="PF00300">
    <property type="entry name" value="His_Phos_1"/>
    <property type="match status" value="1"/>
</dbReference>
<keyword evidence="2" id="KW-1185">Reference proteome</keyword>
<proteinExistence type="predicted"/>
<dbReference type="Gene3D" id="3.40.50.1240">
    <property type="entry name" value="Phosphoglycerate mutase-like"/>
    <property type="match status" value="1"/>
</dbReference>
<dbReference type="EMBL" id="LPWH01000001">
    <property type="protein sequence ID" value="POR05609.1"/>
    <property type="molecule type" value="Genomic_DNA"/>
</dbReference>